<comment type="caution">
    <text evidence="2">The sequence shown here is derived from an EMBL/GenBank/DDBJ whole genome shotgun (WGS) entry which is preliminary data.</text>
</comment>
<dbReference type="Gene3D" id="3.40.50.2000">
    <property type="entry name" value="Glycogen Phosphorylase B"/>
    <property type="match status" value="2"/>
</dbReference>
<evidence type="ECO:0000313" key="2">
    <source>
        <dbReference type="EMBL" id="MFC4724457.1"/>
    </source>
</evidence>
<dbReference type="EC" id="3.2.1.183" evidence="2"/>
<dbReference type="EMBL" id="JBHSGQ010000001">
    <property type="protein sequence ID" value="MFC4724457.1"/>
    <property type="molecule type" value="Genomic_DNA"/>
</dbReference>
<reference evidence="3" key="1">
    <citation type="journal article" date="2019" name="Int. J. Syst. Evol. Microbiol.">
        <title>The Global Catalogue of Microorganisms (GCM) 10K type strain sequencing project: providing services to taxonomists for standard genome sequencing and annotation.</title>
        <authorList>
            <consortium name="The Broad Institute Genomics Platform"/>
            <consortium name="The Broad Institute Genome Sequencing Center for Infectious Disease"/>
            <person name="Wu L."/>
            <person name="Ma J."/>
        </authorList>
    </citation>
    <scope>NUCLEOTIDE SEQUENCE [LARGE SCALE GENOMIC DNA]</scope>
    <source>
        <strain evidence="3">CCUG 62981</strain>
    </source>
</reference>
<dbReference type="RefSeq" id="WP_371392201.1">
    <property type="nucleotide sequence ID" value="NZ_CP163421.1"/>
</dbReference>
<dbReference type="GO" id="GO:0016798">
    <property type="term" value="F:hydrolase activity, acting on glycosyl bonds"/>
    <property type="evidence" value="ECO:0007669"/>
    <property type="project" value="UniProtKB-KW"/>
</dbReference>
<name>A0ABV9N7X4_9PROT</name>
<keyword evidence="2" id="KW-0326">Glycosidase</keyword>
<feature type="domain" description="UDP-N-acetylglucosamine 2-epimerase" evidence="1">
    <location>
        <begin position="25"/>
        <end position="368"/>
    </location>
</feature>
<proteinExistence type="predicted"/>
<sequence>MTRPRIAAVTTSRADFGIYRSVLAALSRSGELDYGLLASGMHLSPEFGMTLSMVRESGHPIWDCIEGLVSSDSDVGTAKSMGLTTLGFADSLGRLRPDLVLVLGDRFEMHAAALAAVPMGIPIAHIHGGEETEGAIDNALRHSLTKLASLHFPATALSARRIRAMGEPEERVIIAGAPALDGLAGFKRLSREELAARFGLPADGPYILATYHPVTLDPKASRAELEALWAALEGDSSAVVFTKANADAVGRAVNARLDEMAASSERMTLVGTMGAEGYFSAMAHAELMIGNSSSGIIEAASFGLPVINIGDRQKGRERSANTIDTPGTEPAIRAALQTARSQAFHEQARSANNVYGQGDAGERITQEIARFLKGAGSARKRFVLEGGA</sequence>
<gene>
    <name evidence="2" type="primary">neuC</name>
    <name evidence="2" type="ORF">ACFPB0_04050</name>
</gene>
<dbReference type="InterPro" id="IPR029767">
    <property type="entry name" value="WecB-like"/>
</dbReference>
<organism evidence="2 3">
    <name type="scientific">Glycocaulis abyssi</name>
    <dbReference type="NCBI Taxonomy" id="1433403"/>
    <lineage>
        <taxon>Bacteria</taxon>
        <taxon>Pseudomonadati</taxon>
        <taxon>Pseudomonadota</taxon>
        <taxon>Alphaproteobacteria</taxon>
        <taxon>Maricaulales</taxon>
        <taxon>Maricaulaceae</taxon>
        <taxon>Glycocaulis</taxon>
    </lineage>
</organism>
<dbReference type="SUPFAM" id="SSF53756">
    <property type="entry name" value="UDP-Glycosyltransferase/glycogen phosphorylase"/>
    <property type="match status" value="1"/>
</dbReference>
<dbReference type="Pfam" id="PF02350">
    <property type="entry name" value="Epimerase_2"/>
    <property type="match status" value="1"/>
</dbReference>
<dbReference type="CDD" id="cd03786">
    <property type="entry name" value="GTB_UDP-GlcNAc_2-Epimerase"/>
    <property type="match status" value="1"/>
</dbReference>
<evidence type="ECO:0000313" key="3">
    <source>
        <dbReference type="Proteomes" id="UP001596024"/>
    </source>
</evidence>
<dbReference type="NCBIfam" id="TIGR03568">
    <property type="entry name" value="NeuC_NnaA"/>
    <property type="match status" value="1"/>
</dbReference>
<dbReference type="InterPro" id="IPR003331">
    <property type="entry name" value="UDP_GlcNAc_Epimerase_2_dom"/>
</dbReference>
<dbReference type="InterPro" id="IPR020004">
    <property type="entry name" value="UDP-GlcNAc_Epase"/>
</dbReference>
<keyword evidence="3" id="KW-1185">Reference proteome</keyword>
<dbReference type="PANTHER" id="PTHR43174">
    <property type="entry name" value="UDP-N-ACETYLGLUCOSAMINE 2-EPIMERASE"/>
    <property type="match status" value="1"/>
</dbReference>
<protein>
    <submittedName>
        <fullName evidence="2">UDP-N-acetylglucosamine 2-epimerase</fullName>
        <ecNumber evidence="2">3.2.1.183</ecNumber>
    </submittedName>
</protein>
<dbReference type="Proteomes" id="UP001596024">
    <property type="component" value="Unassembled WGS sequence"/>
</dbReference>
<accession>A0ABV9N7X4</accession>
<evidence type="ECO:0000259" key="1">
    <source>
        <dbReference type="Pfam" id="PF02350"/>
    </source>
</evidence>
<keyword evidence="2" id="KW-0378">Hydrolase</keyword>
<dbReference type="PANTHER" id="PTHR43174:SF3">
    <property type="entry name" value="UDP-N-ACETYLGLUCOSAMINE 2-EPIMERASE"/>
    <property type="match status" value="1"/>
</dbReference>